<gene>
    <name evidence="3" type="ORF">C7H79_02175</name>
</gene>
<feature type="signal peptide" evidence="1">
    <location>
        <begin position="1"/>
        <end position="19"/>
    </location>
</feature>
<reference evidence="3 4" key="1">
    <citation type="submission" date="2018-03" db="EMBL/GenBank/DDBJ databases">
        <title>Draft genome of Nitrosomonas supralitoralis APG5.</title>
        <authorList>
            <person name="Urakawa H."/>
            <person name="Lopez J.V."/>
        </authorList>
    </citation>
    <scope>NUCLEOTIDE SEQUENCE [LARGE SCALE GENOMIC DNA]</scope>
    <source>
        <strain evidence="3 4">APG5</strain>
    </source>
</reference>
<evidence type="ECO:0000256" key="1">
    <source>
        <dbReference type="SAM" id="SignalP"/>
    </source>
</evidence>
<name>A0A2P7NYU4_9PROT</name>
<feature type="chain" id="PRO_5015157912" description="Surface-adhesin protein E-like domain-containing protein" evidence="1">
    <location>
        <begin position="20"/>
        <end position="127"/>
    </location>
</feature>
<accession>A0A2P7NYU4</accession>
<dbReference type="Proteomes" id="UP000241912">
    <property type="component" value="Unassembled WGS sequence"/>
</dbReference>
<keyword evidence="1" id="KW-0732">Signal</keyword>
<proteinExistence type="predicted"/>
<dbReference type="Pfam" id="PF16747">
    <property type="entry name" value="Adhesin_E"/>
    <property type="match status" value="1"/>
</dbReference>
<dbReference type="OrthoDB" id="9152002at2"/>
<organism evidence="3 4">
    <name type="scientific">Nitrosomonas supralitoralis</name>
    <dbReference type="NCBI Taxonomy" id="2116706"/>
    <lineage>
        <taxon>Bacteria</taxon>
        <taxon>Pseudomonadati</taxon>
        <taxon>Pseudomonadota</taxon>
        <taxon>Betaproteobacteria</taxon>
        <taxon>Nitrosomonadales</taxon>
        <taxon>Nitrosomonadaceae</taxon>
        <taxon>Nitrosomonas</taxon>
    </lineage>
</organism>
<dbReference type="EMBL" id="PXXU01000004">
    <property type="protein sequence ID" value="PSJ18619.1"/>
    <property type="molecule type" value="Genomic_DNA"/>
</dbReference>
<dbReference type="AlphaFoldDB" id="A0A2P7NYU4"/>
<dbReference type="InterPro" id="IPR031939">
    <property type="entry name" value="Adhesin_E-like"/>
</dbReference>
<protein>
    <recommendedName>
        <fullName evidence="2">Surface-adhesin protein E-like domain-containing protein</fullName>
    </recommendedName>
</protein>
<keyword evidence="4" id="KW-1185">Reference proteome</keyword>
<feature type="domain" description="Surface-adhesin protein E-like" evidence="2">
    <location>
        <begin position="21"/>
        <end position="125"/>
    </location>
</feature>
<sequence length="127" mass="14993">MKKYLSILFLMLVVIPAQAKWIKLDINTRQGEIHHFDPETMQKNGQFRKIWILSSYNEKQKGEHHAVKTLYEFDCTHHKARSITMLLYPDKEAKGMVIGAHHEESRDWFSFSANSMFRHITETVCID</sequence>
<evidence type="ECO:0000313" key="3">
    <source>
        <dbReference type="EMBL" id="PSJ18619.1"/>
    </source>
</evidence>
<comment type="caution">
    <text evidence="3">The sequence shown here is derived from an EMBL/GenBank/DDBJ whole genome shotgun (WGS) entry which is preliminary data.</text>
</comment>
<evidence type="ECO:0000313" key="4">
    <source>
        <dbReference type="Proteomes" id="UP000241912"/>
    </source>
</evidence>
<evidence type="ECO:0000259" key="2">
    <source>
        <dbReference type="Pfam" id="PF16747"/>
    </source>
</evidence>